<feature type="compositionally biased region" description="Low complexity" evidence="1">
    <location>
        <begin position="446"/>
        <end position="464"/>
    </location>
</feature>
<dbReference type="EMBL" id="CYKH01001803">
    <property type="protein sequence ID" value="CUG90207.1"/>
    <property type="molecule type" value="Genomic_DNA"/>
</dbReference>
<organism evidence="2 3">
    <name type="scientific">Bodo saltans</name>
    <name type="common">Flagellated protozoan</name>
    <dbReference type="NCBI Taxonomy" id="75058"/>
    <lineage>
        <taxon>Eukaryota</taxon>
        <taxon>Discoba</taxon>
        <taxon>Euglenozoa</taxon>
        <taxon>Kinetoplastea</taxon>
        <taxon>Metakinetoplastina</taxon>
        <taxon>Eubodonida</taxon>
        <taxon>Bodonidae</taxon>
        <taxon>Bodo</taxon>
    </lineage>
</organism>
<gene>
    <name evidence="2" type="ORF">BSAL_25530</name>
</gene>
<sequence>MGVKYLSTFLRCHADKIGQLTELPPLSDAESEATQRRNIIVDSHGFLMAFASEVISRCESELGEESFRYAALAGGDLQYIRSAMTFMITRLRHVYGVELVFAVDAPSGIVQNDATNRGAVVAKRGVERETLLAKQLEVCATTNMSLAADKLLKQNNRPQMLVEQLYETLFQLNVIVKHLDDEVDRYIGALVHDFNPICVFTGDSDFVVTPGIPVVMDFDYPWDVMLHGWDASVRYSTMANDALRSFIVDVSRSSPGISVVNDEPLCLLIVESAGLASFLDLDDENVLLLAMSLCGNDITEVVVKEIGPPQIADRDFQTAAVLAKEIANYPTRIDKTKGLFSQIRRGNSRKEILRVLGLVKNLLERVRVEGPEELRAWFYSSPYEWGQVQKIFEPKWFVNWIFSVPVNDSVCVAVVHALDALASMSTDFIAILNYMECDDDTLSNATGHNSSGTKSSNSSSGTEHNSNRSSDSTDSFVDEDPFLKSLEPFVPFEILLSIQQYKLSSQRVAYEPIQFKERPEERVLYDNFTSQRLPLSLLLIARSGQCHDHPIPVISGRFGFSLDLFTFYRLRQVIARHLGRVTIRVRNHSGDVVKPCEPKLSDDWPTAATAPVVPTDDDGSEQQQQQADIRTHREVPVSLPENVMDAAKTGDAAIYEIFDANKDVLQSTLSNNEGVNGDGPPSAALLVMWVVHAGCTSFDEVRRLAEMMVLLHYSERGDEEMASAARSAVKGVARFNHERSLERGSCARGRRLRGSPTHRTIELSRLFAAAFAEVLHLVKLLGTDNVWHLPEPADVFSGTLLHDLMTLESPLCLETLVRSA</sequence>
<keyword evidence="3" id="KW-1185">Reference proteome</keyword>
<dbReference type="AlphaFoldDB" id="A0A0S4JJ48"/>
<feature type="region of interest" description="Disordered" evidence="1">
    <location>
        <begin position="445"/>
        <end position="476"/>
    </location>
</feature>
<feature type="region of interest" description="Disordered" evidence="1">
    <location>
        <begin position="594"/>
        <end position="630"/>
    </location>
</feature>
<dbReference type="VEuPathDB" id="TriTrypDB:BSAL_25530"/>
<reference evidence="3" key="1">
    <citation type="submission" date="2015-09" db="EMBL/GenBank/DDBJ databases">
        <authorList>
            <consortium name="Pathogen Informatics"/>
        </authorList>
    </citation>
    <scope>NUCLEOTIDE SEQUENCE [LARGE SCALE GENOMIC DNA]</scope>
    <source>
        <strain evidence="3">Lake Konstanz</strain>
    </source>
</reference>
<evidence type="ECO:0000256" key="1">
    <source>
        <dbReference type="SAM" id="MobiDB-lite"/>
    </source>
</evidence>
<protein>
    <submittedName>
        <fullName evidence="2">GPI-anchored surface protein, putative</fullName>
    </submittedName>
</protein>
<accession>A0A0S4JJ48</accession>
<proteinExistence type="predicted"/>
<dbReference type="SUPFAM" id="SSF88723">
    <property type="entry name" value="PIN domain-like"/>
    <property type="match status" value="1"/>
</dbReference>
<evidence type="ECO:0000313" key="3">
    <source>
        <dbReference type="Proteomes" id="UP000051952"/>
    </source>
</evidence>
<dbReference type="InterPro" id="IPR029060">
    <property type="entry name" value="PIN-like_dom_sf"/>
</dbReference>
<name>A0A0S4JJ48_BODSA</name>
<evidence type="ECO:0000313" key="2">
    <source>
        <dbReference type="EMBL" id="CUG90207.1"/>
    </source>
</evidence>
<dbReference type="Proteomes" id="UP000051952">
    <property type="component" value="Unassembled WGS sequence"/>
</dbReference>
<feature type="non-terminal residue" evidence="2">
    <location>
        <position position="820"/>
    </location>
</feature>
<dbReference type="Gene3D" id="3.40.50.1010">
    <property type="entry name" value="5'-nuclease"/>
    <property type="match status" value="1"/>
</dbReference>